<dbReference type="InParanoid" id="A0A317XVB9"/>
<reference evidence="2 3" key="1">
    <citation type="journal article" date="2018" name="Mol. Biol. Evol.">
        <title>Broad Genomic Sampling Reveals a Smut Pathogenic Ancestry of the Fungal Clade Ustilaginomycotina.</title>
        <authorList>
            <person name="Kijpornyongpan T."/>
            <person name="Mondo S.J."/>
            <person name="Barry K."/>
            <person name="Sandor L."/>
            <person name="Lee J."/>
            <person name="Lipzen A."/>
            <person name="Pangilinan J."/>
            <person name="LaButti K."/>
            <person name="Hainaut M."/>
            <person name="Henrissat B."/>
            <person name="Grigoriev I.V."/>
            <person name="Spatafora J.W."/>
            <person name="Aime M.C."/>
        </authorList>
    </citation>
    <scope>NUCLEOTIDE SEQUENCE [LARGE SCALE GENOMIC DNA]</scope>
    <source>
        <strain evidence="2 3">MCA 3645</strain>
    </source>
</reference>
<gene>
    <name evidence="2" type="ORF">BCV70DRAFT_59520</name>
</gene>
<dbReference type="AlphaFoldDB" id="A0A317XVB9"/>
<keyword evidence="3" id="KW-1185">Reference proteome</keyword>
<protein>
    <submittedName>
        <fullName evidence="2">Uncharacterized protein</fullName>
    </submittedName>
</protein>
<sequence>MSMYCRDSWTGPCKARLEMLWLLSKWSSCAHSWLKERRGGCESMTSDEKNTKCQGGSAEQRTPTSLSGRCANSVCTLKVVQQWLWQQEEAPLDGERRAEMRAELIGPANAQQSERQRCWRRKAKGTAVWYCNHAGKGTSRRLLYSTSCIVYGCELRAETSMARAKRRGDRRGEEVNACANWPCRTYKCNAGHPSV</sequence>
<evidence type="ECO:0000256" key="1">
    <source>
        <dbReference type="SAM" id="MobiDB-lite"/>
    </source>
</evidence>
<accession>A0A317XVB9</accession>
<name>A0A317XVB9_9BASI</name>
<dbReference type="Proteomes" id="UP000246740">
    <property type="component" value="Unassembled WGS sequence"/>
</dbReference>
<organism evidence="2 3">
    <name type="scientific">Testicularia cyperi</name>
    <dbReference type="NCBI Taxonomy" id="1882483"/>
    <lineage>
        <taxon>Eukaryota</taxon>
        <taxon>Fungi</taxon>
        <taxon>Dikarya</taxon>
        <taxon>Basidiomycota</taxon>
        <taxon>Ustilaginomycotina</taxon>
        <taxon>Ustilaginomycetes</taxon>
        <taxon>Ustilaginales</taxon>
        <taxon>Anthracoideaceae</taxon>
        <taxon>Testicularia</taxon>
    </lineage>
</organism>
<dbReference type="EMBL" id="KZ819189">
    <property type="protein sequence ID" value="PWZ02234.1"/>
    <property type="molecule type" value="Genomic_DNA"/>
</dbReference>
<evidence type="ECO:0000313" key="3">
    <source>
        <dbReference type="Proteomes" id="UP000246740"/>
    </source>
</evidence>
<evidence type="ECO:0000313" key="2">
    <source>
        <dbReference type="EMBL" id="PWZ02234.1"/>
    </source>
</evidence>
<feature type="region of interest" description="Disordered" evidence="1">
    <location>
        <begin position="41"/>
        <end position="64"/>
    </location>
</feature>
<proteinExistence type="predicted"/>
<feature type="compositionally biased region" description="Basic and acidic residues" evidence="1">
    <location>
        <begin position="41"/>
        <end position="51"/>
    </location>
</feature>
<feature type="compositionally biased region" description="Polar residues" evidence="1">
    <location>
        <begin position="52"/>
        <end position="64"/>
    </location>
</feature>